<feature type="compositionally biased region" description="Low complexity" evidence="1">
    <location>
        <begin position="1042"/>
        <end position="1061"/>
    </location>
</feature>
<gene>
    <name evidence="3" type="primary">pho</name>
</gene>
<feature type="compositionally biased region" description="Low complexity" evidence="1">
    <location>
        <begin position="1161"/>
        <end position="1172"/>
    </location>
</feature>
<proteinExistence type="predicted"/>
<feature type="compositionally biased region" description="Basic and acidic residues" evidence="1">
    <location>
        <begin position="972"/>
        <end position="984"/>
    </location>
</feature>
<feature type="compositionally biased region" description="Basic residues" evidence="1">
    <location>
        <begin position="402"/>
        <end position="413"/>
    </location>
</feature>
<feature type="compositionally biased region" description="Basic and acidic residues" evidence="1">
    <location>
        <begin position="496"/>
        <end position="505"/>
    </location>
</feature>
<feature type="compositionally biased region" description="Basic and acidic residues" evidence="1">
    <location>
        <begin position="368"/>
        <end position="380"/>
    </location>
</feature>
<feature type="compositionally biased region" description="Basic and acidic residues" evidence="1">
    <location>
        <begin position="774"/>
        <end position="821"/>
    </location>
</feature>
<feature type="compositionally biased region" description="Basic residues" evidence="1">
    <location>
        <begin position="476"/>
        <end position="486"/>
    </location>
</feature>
<feature type="compositionally biased region" description="Polar residues" evidence="1">
    <location>
        <begin position="1151"/>
        <end position="1160"/>
    </location>
</feature>
<feature type="region of interest" description="Disordered" evidence="1">
    <location>
        <begin position="171"/>
        <end position="200"/>
    </location>
</feature>
<feature type="region of interest" description="Disordered" evidence="1">
    <location>
        <begin position="215"/>
        <end position="240"/>
    </location>
</feature>
<feature type="compositionally biased region" description="Acidic residues" evidence="1">
    <location>
        <begin position="190"/>
        <end position="200"/>
    </location>
</feature>
<feature type="compositionally biased region" description="Basic and acidic residues" evidence="1">
    <location>
        <begin position="341"/>
        <end position="360"/>
    </location>
</feature>
<dbReference type="CTD" id="334003"/>
<dbReference type="Proteomes" id="UP000694891">
    <property type="component" value="Unplaced"/>
</dbReference>
<name>A0A9Y4N6T2_9TELE</name>
<dbReference type="RefSeq" id="XP_008284308.1">
    <property type="nucleotide sequence ID" value="XM_008286086.1"/>
</dbReference>
<feature type="compositionally biased region" description="Basic residues" evidence="1">
    <location>
        <begin position="764"/>
        <end position="773"/>
    </location>
</feature>
<feature type="compositionally biased region" description="Basic and acidic residues" evidence="1">
    <location>
        <begin position="1008"/>
        <end position="1024"/>
    </location>
</feature>
<reference evidence="3" key="1">
    <citation type="submission" date="2025-08" db="UniProtKB">
        <authorList>
            <consortium name="RefSeq"/>
        </authorList>
    </citation>
    <scope>IDENTIFICATION</scope>
</reference>
<feature type="region of interest" description="Disordered" evidence="1">
    <location>
        <begin position="1"/>
        <end position="119"/>
    </location>
</feature>
<feature type="compositionally biased region" description="Polar residues" evidence="1">
    <location>
        <begin position="1"/>
        <end position="20"/>
    </location>
</feature>
<feature type="compositionally biased region" description="Basic and acidic residues" evidence="1">
    <location>
        <begin position="705"/>
        <end position="723"/>
    </location>
</feature>
<feature type="compositionally biased region" description="Basic and acidic residues" evidence="1">
    <location>
        <begin position="425"/>
        <end position="435"/>
    </location>
</feature>
<accession>A0A9Y4N6T2</accession>
<sequence length="1189" mass="132671">MTQMSLTGTQSDLFTDSGNPHTDLDTLPPGNGDELWQHVEVGQKDGAPAETDSDSGDSLFITQKPVAEAVRSGRRSRRSSFSPGSPSDTDAERSDDSASPEKSETDKKKTPKKLKRPKYSFSFLRQSKITGRMCVGELKAKQNTELQNAAMGGFFKCARDMWQNYPTKEDLESALPTVDMPGESIHPISEEEEEERPEDEDIKVVEKKRFVVSLKAKSSQPWPEGDVGITEVEETPSLTQTIDELEIHGKGSEEIDNMMTLEEDVPDANIKEKKNKLAEEDVREEEEGHLESDVRVEEEDSESCNAEKKSDEDADLLNSNLQSKPLNDVAEKPRKKKKKDKLAAEDVREENNGHLESDVRVEEEDSDRCDTENAGEKKNDEDVDLLKSNLQSKPLNDVAEKLKKKKNKKKKNKLAAEDVGEEEEGHLKSDGRVEEESVSLESCDAENGSEKKSDEDVDLLTSSLQSEPLINVAEKLKKKKKKKKNKLAVEDGGQEEEGHLESDTRVEEEDSVFSDRCITENGSKKKSDEDVDLLNFSLQSEPLYDVAEKPKKKKKKKNKLAAEDGRQEGEEGHLESDVRVEEQDSESCITENGDEKKSDEDVDLLTSSLQSEPLNDVAEKPKKKKKTKLAVEDVREEEEGHLESDVRVEEEDSVFSDRCDAEDGGEKKSDEDVDSLKSNLQSEPLSDVAEKPKKKKKKNKLAAEYVRHEGEEGHLESDVRTEEESVFLESCDTENGGEKKSDEDIDSLKSNLHAKPLNDVAEKPKRKKKKKTKLAAEDVRQEGDEGHLELDVRVEEQDSVFSDRCDAENGGEKKSDEDVSVKRKKKKKQKSASVDDDAPIGRDDCIDESFSKEVITESPVQKKKKKKKKEKTEDENVGGAQETTEGGEDQDAGLVGTITNNDTVTQNDDSVRKKKRTRSFLVADAEETAAQTHQETQSGAADKPAGESAETAGSWMGSDDGVRKKKKKRKKVSAERERVEKDHELDFEEPNTTCLVVETGLKRKKKRKMDEEVASVEKSERDSQTDENVGSKKKRKKKIPPTTAENNESEEATLNVSVSLSNKKKSQTVAAKGLNDTCNDGSAADDRTTREALAERASPSPETPGNQPLNDVKGKKKRKKVKESDTVSLEAKSFTEIEAHKPKKNRRETESSFSPVFSDTSLSQCEPSSSLSIRKKKHKKSKAETLQSH</sequence>
<feature type="compositionally biased region" description="Basic residues" evidence="1">
    <location>
        <begin position="550"/>
        <end position="559"/>
    </location>
</feature>
<evidence type="ECO:0000313" key="2">
    <source>
        <dbReference type="Proteomes" id="UP000694891"/>
    </source>
</evidence>
<feature type="compositionally biased region" description="Basic and acidic residues" evidence="1">
    <location>
        <begin position="655"/>
        <end position="670"/>
    </location>
</feature>
<feature type="compositionally biased region" description="Basic and acidic residues" evidence="1">
    <location>
        <begin position="269"/>
        <end position="280"/>
    </location>
</feature>
<keyword evidence="2" id="KW-1185">Reference proteome</keyword>
<feature type="compositionally biased region" description="Polar residues" evidence="1">
    <location>
        <begin position="897"/>
        <end position="908"/>
    </location>
</feature>
<evidence type="ECO:0000313" key="3">
    <source>
        <dbReference type="RefSeq" id="XP_008284308.1"/>
    </source>
</evidence>
<dbReference type="AlphaFoldDB" id="A0A9Y4N6T2"/>
<feature type="compositionally biased region" description="Basic and acidic residues" evidence="1">
    <location>
        <begin position="560"/>
        <end position="582"/>
    </location>
</feature>
<feature type="compositionally biased region" description="Basic residues" evidence="1">
    <location>
        <begin position="109"/>
        <end position="118"/>
    </location>
</feature>
<organism evidence="2 3">
    <name type="scientific">Stegastes partitus</name>
    <name type="common">bicolor damselfish</name>
    <dbReference type="NCBI Taxonomy" id="144197"/>
    <lineage>
        <taxon>Eukaryota</taxon>
        <taxon>Metazoa</taxon>
        <taxon>Chordata</taxon>
        <taxon>Craniata</taxon>
        <taxon>Vertebrata</taxon>
        <taxon>Euteleostomi</taxon>
        <taxon>Actinopterygii</taxon>
        <taxon>Neopterygii</taxon>
        <taxon>Teleostei</taxon>
        <taxon>Neoteleostei</taxon>
        <taxon>Acanthomorphata</taxon>
        <taxon>Ovalentaria</taxon>
        <taxon>Pomacentridae</taxon>
        <taxon>Stegastes</taxon>
    </lineage>
</organism>
<evidence type="ECO:0000256" key="1">
    <source>
        <dbReference type="SAM" id="MobiDB-lite"/>
    </source>
</evidence>
<feature type="region of interest" description="Disordered" evidence="1">
    <location>
        <begin position="262"/>
        <end position="1189"/>
    </location>
</feature>
<feature type="compositionally biased region" description="Polar residues" evidence="1">
    <location>
        <begin position="929"/>
        <end position="939"/>
    </location>
</feature>
<protein>
    <submittedName>
        <fullName evidence="3">Phoenix</fullName>
    </submittedName>
</protein>
<feature type="compositionally biased region" description="Basic and acidic residues" evidence="1">
    <location>
        <begin position="1084"/>
        <end position="1094"/>
    </location>
</feature>
<feature type="compositionally biased region" description="Basic and acidic residues" evidence="1">
    <location>
        <begin position="90"/>
        <end position="108"/>
    </location>
</feature>
<feature type="compositionally biased region" description="Basic and acidic residues" evidence="1">
    <location>
        <begin position="839"/>
        <end position="855"/>
    </location>
</feature>